<proteinExistence type="predicted"/>
<accession>A0A9D2LEV3</accession>
<dbReference type="EMBL" id="DWZH01000097">
    <property type="protein sequence ID" value="HJB11308.1"/>
    <property type="molecule type" value="Genomic_DNA"/>
</dbReference>
<protein>
    <submittedName>
        <fullName evidence="1">IS3 family transposase</fullName>
    </submittedName>
</protein>
<dbReference type="AlphaFoldDB" id="A0A9D2LEV3"/>
<feature type="non-terminal residue" evidence="1">
    <location>
        <position position="67"/>
    </location>
</feature>
<comment type="caution">
    <text evidence="1">The sequence shown here is derived from an EMBL/GenBank/DDBJ whole genome shotgun (WGS) entry which is preliminary data.</text>
</comment>
<reference evidence="1" key="2">
    <citation type="submission" date="2021-04" db="EMBL/GenBank/DDBJ databases">
        <authorList>
            <person name="Gilroy R."/>
        </authorList>
    </citation>
    <scope>NUCLEOTIDE SEQUENCE</scope>
    <source>
        <strain evidence="1">ChiHjej13B12-24818</strain>
    </source>
</reference>
<name>A0A9D2LEV3_9MICO</name>
<organism evidence="1 2">
    <name type="scientific">Candidatus Brachybacterium merdavium</name>
    <dbReference type="NCBI Taxonomy" id="2838513"/>
    <lineage>
        <taxon>Bacteria</taxon>
        <taxon>Bacillati</taxon>
        <taxon>Actinomycetota</taxon>
        <taxon>Actinomycetes</taxon>
        <taxon>Micrococcales</taxon>
        <taxon>Dermabacteraceae</taxon>
        <taxon>Brachybacterium</taxon>
    </lineage>
</organism>
<evidence type="ECO:0000313" key="2">
    <source>
        <dbReference type="Proteomes" id="UP000823823"/>
    </source>
</evidence>
<sequence length="67" mass="7737">MDAEKANYEVTRMARLLGVTRQGYYAWRKQRQTGPGPRAQRRTEIDQAVRNAFHASDEVYGAPRIAR</sequence>
<dbReference type="Proteomes" id="UP000823823">
    <property type="component" value="Unassembled WGS sequence"/>
</dbReference>
<gene>
    <name evidence="1" type="ORF">H9786_12410</name>
</gene>
<reference evidence="1" key="1">
    <citation type="journal article" date="2021" name="PeerJ">
        <title>Extensive microbial diversity within the chicken gut microbiome revealed by metagenomics and culture.</title>
        <authorList>
            <person name="Gilroy R."/>
            <person name="Ravi A."/>
            <person name="Getino M."/>
            <person name="Pursley I."/>
            <person name="Horton D.L."/>
            <person name="Alikhan N.F."/>
            <person name="Baker D."/>
            <person name="Gharbi K."/>
            <person name="Hall N."/>
            <person name="Watson M."/>
            <person name="Adriaenssens E.M."/>
            <person name="Foster-Nyarko E."/>
            <person name="Jarju S."/>
            <person name="Secka A."/>
            <person name="Antonio M."/>
            <person name="Oren A."/>
            <person name="Chaudhuri R.R."/>
            <person name="La Ragione R."/>
            <person name="Hildebrand F."/>
            <person name="Pallen M.J."/>
        </authorList>
    </citation>
    <scope>NUCLEOTIDE SEQUENCE</scope>
    <source>
        <strain evidence="1">ChiHjej13B12-24818</strain>
    </source>
</reference>
<evidence type="ECO:0000313" key="1">
    <source>
        <dbReference type="EMBL" id="HJB11308.1"/>
    </source>
</evidence>